<dbReference type="RefSeq" id="WP_188998892.1">
    <property type="nucleotide sequence ID" value="NZ_BMOU01000004.1"/>
</dbReference>
<feature type="domain" description="Solute-binding protein family 3/N-terminal" evidence="3">
    <location>
        <begin position="45"/>
        <end position="268"/>
    </location>
</feature>
<evidence type="ECO:0000259" key="4">
    <source>
        <dbReference type="SMART" id="SM00079"/>
    </source>
</evidence>
<feature type="compositionally biased region" description="Gly residues" evidence="2">
    <location>
        <begin position="28"/>
        <end position="39"/>
    </location>
</feature>
<reference evidence="5" key="2">
    <citation type="submission" date="2020-09" db="EMBL/GenBank/DDBJ databases">
        <authorList>
            <person name="Sun Q."/>
            <person name="Ohkuma M."/>
        </authorList>
    </citation>
    <scope>NUCLEOTIDE SEQUENCE</scope>
    <source>
        <strain evidence="5">JCM 17820</strain>
    </source>
</reference>
<dbReference type="PROSITE" id="PS51257">
    <property type="entry name" value="PROKAR_LIPOPROTEIN"/>
    <property type="match status" value="1"/>
</dbReference>
<protein>
    <submittedName>
        <fullName evidence="5">Basic amino acid ABC transporter substrate-binding protein</fullName>
    </submittedName>
</protein>
<feature type="domain" description="Ionotropic glutamate receptor C-terminal" evidence="4">
    <location>
        <begin position="45"/>
        <end position="268"/>
    </location>
</feature>
<organism evidence="5 6">
    <name type="scientific">Haloarcula pellucida</name>
    <dbReference type="NCBI Taxonomy" id="1427151"/>
    <lineage>
        <taxon>Archaea</taxon>
        <taxon>Methanobacteriati</taxon>
        <taxon>Methanobacteriota</taxon>
        <taxon>Stenosarchaea group</taxon>
        <taxon>Halobacteria</taxon>
        <taxon>Halobacteriales</taxon>
        <taxon>Haloarculaceae</taxon>
        <taxon>Haloarcula</taxon>
    </lineage>
</organism>
<dbReference type="GO" id="GO:0016020">
    <property type="term" value="C:membrane"/>
    <property type="evidence" value="ECO:0007669"/>
    <property type="project" value="InterPro"/>
</dbReference>
<dbReference type="GO" id="GO:0015276">
    <property type="term" value="F:ligand-gated monoatomic ion channel activity"/>
    <property type="evidence" value="ECO:0007669"/>
    <property type="project" value="InterPro"/>
</dbReference>
<feature type="region of interest" description="Disordered" evidence="2">
    <location>
        <begin position="25"/>
        <end position="56"/>
    </location>
</feature>
<proteinExistence type="predicted"/>
<evidence type="ECO:0000313" key="5">
    <source>
        <dbReference type="EMBL" id="GGN97828.1"/>
    </source>
</evidence>
<dbReference type="SMART" id="SM00079">
    <property type="entry name" value="PBPe"/>
    <property type="match status" value="1"/>
</dbReference>
<dbReference type="InterPro" id="IPR001320">
    <property type="entry name" value="Iontro_rcpt_C"/>
</dbReference>
<dbReference type="Pfam" id="PF00497">
    <property type="entry name" value="SBP_bac_3"/>
    <property type="match status" value="1"/>
</dbReference>
<comment type="caution">
    <text evidence="5">The sequence shown here is derived from an EMBL/GenBank/DDBJ whole genome shotgun (WGS) entry which is preliminary data.</text>
</comment>
<dbReference type="PANTHER" id="PTHR35936:SF17">
    <property type="entry name" value="ARGININE-BINDING EXTRACELLULAR PROTEIN ARTP"/>
    <property type="match status" value="1"/>
</dbReference>
<dbReference type="EMBL" id="BMOU01000004">
    <property type="protein sequence ID" value="GGN97828.1"/>
    <property type="molecule type" value="Genomic_DNA"/>
</dbReference>
<dbReference type="AlphaFoldDB" id="A0A830GPD0"/>
<dbReference type="CDD" id="cd13624">
    <property type="entry name" value="PBP2_Arg_Lys_His"/>
    <property type="match status" value="1"/>
</dbReference>
<dbReference type="PANTHER" id="PTHR35936">
    <property type="entry name" value="MEMBRANE-BOUND LYTIC MUREIN TRANSGLYCOSYLASE F"/>
    <property type="match status" value="1"/>
</dbReference>
<accession>A0A830GPD0</accession>
<dbReference type="InterPro" id="IPR001638">
    <property type="entry name" value="Solute-binding_3/MltF_N"/>
</dbReference>
<name>A0A830GPD0_9EURY</name>
<keyword evidence="1" id="KW-0732">Signal</keyword>
<dbReference type="Gene3D" id="3.40.190.10">
    <property type="entry name" value="Periplasmic binding protein-like II"/>
    <property type="match status" value="2"/>
</dbReference>
<evidence type="ECO:0000256" key="2">
    <source>
        <dbReference type="SAM" id="MobiDB-lite"/>
    </source>
</evidence>
<gene>
    <name evidence="5" type="ORF">GCM10009030_27500</name>
</gene>
<evidence type="ECO:0000259" key="3">
    <source>
        <dbReference type="SMART" id="SM00062"/>
    </source>
</evidence>
<evidence type="ECO:0000313" key="6">
    <source>
        <dbReference type="Proteomes" id="UP000605784"/>
    </source>
</evidence>
<sequence>MSDKGLSRRQYLTTVGGTAVTLSVAGCSGDGDSGDGGDSGTERPTITAGTAPGFPPFEMKEGGDLVGFDIDLLEAVVSETEYSFEGWEEFEFDSLIPALTNNNIDVIAAGMTINDDRDQTIDFSDPYYSSDQAIVVRSDGDFAPESLSDLADRPVGAQKGTTGEGVVQDELVGDEITENQYNAYDNYVLAIQDLQNGNVDAVVIDVPVANTFAANRPVEVAFVYETGEKFGFGVRTDDDARQEALNSGLSTVREDGTYEELTRKWFGE</sequence>
<dbReference type="SMART" id="SM00062">
    <property type="entry name" value="PBPb"/>
    <property type="match status" value="1"/>
</dbReference>
<dbReference type="SUPFAM" id="SSF53850">
    <property type="entry name" value="Periplasmic binding protein-like II"/>
    <property type="match status" value="1"/>
</dbReference>
<reference evidence="5" key="1">
    <citation type="journal article" date="2014" name="Int. J. Syst. Evol. Microbiol.">
        <title>Complete genome sequence of Corynebacterium casei LMG S-19264T (=DSM 44701T), isolated from a smear-ripened cheese.</title>
        <authorList>
            <consortium name="US DOE Joint Genome Institute (JGI-PGF)"/>
            <person name="Walter F."/>
            <person name="Albersmeier A."/>
            <person name="Kalinowski J."/>
            <person name="Ruckert C."/>
        </authorList>
    </citation>
    <scope>NUCLEOTIDE SEQUENCE</scope>
    <source>
        <strain evidence="5">JCM 17820</strain>
    </source>
</reference>
<keyword evidence="6" id="KW-1185">Reference proteome</keyword>
<dbReference type="Proteomes" id="UP000605784">
    <property type="component" value="Unassembled WGS sequence"/>
</dbReference>
<evidence type="ECO:0000256" key="1">
    <source>
        <dbReference type="ARBA" id="ARBA00022729"/>
    </source>
</evidence>